<sequence length="105" mass="11765">MSRPVPRLHFHPDYRAAVRAGCKRTTVRWGEAAEVGPVLLLFGNDPQGWPAHITRVEALPLRSLTDAHAQADGFGSRAELLARLRFHYSDLPQDAEVSVVHFRLD</sequence>
<dbReference type="KEGG" id="dpt:Deipr_0621"/>
<dbReference type="Gene3D" id="2.30.130.30">
    <property type="entry name" value="Hypothetical protein"/>
    <property type="match status" value="1"/>
</dbReference>
<dbReference type="InterPro" id="IPR015947">
    <property type="entry name" value="PUA-like_sf"/>
</dbReference>
<proteinExistence type="predicted"/>
<dbReference type="PANTHER" id="PTHR42250:SF1">
    <property type="entry name" value="ASCH DOMAIN-CONTAINING PROTEIN"/>
    <property type="match status" value="1"/>
</dbReference>
<dbReference type="InterPro" id="IPR007374">
    <property type="entry name" value="ASCH_domain"/>
</dbReference>
<dbReference type="STRING" id="693977.Deipr_0621"/>
<reference evidence="3" key="1">
    <citation type="submission" date="2011-02" db="EMBL/GenBank/DDBJ databases">
        <title>The complete sequence of chromosome of Deinococcus proteolyticus DSM 20540.</title>
        <authorList>
            <consortium name="US DOE Joint Genome Institute (JGI-PGF)"/>
            <person name="Lucas S."/>
            <person name="Copeland A."/>
            <person name="Lapidus A."/>
            <person name="Bruce D."/>
            <person name="Goodwin L."/>
            <person name="Pitluck S."/>
            <person name="Kyrpides N."/>
            <person name="Mavromatis K."/>
            <person name="Pagani I."/>
            <person name="Ivanova N."/>
            <person name="Ovchinnikova G."/>
            <person name="Zeytun A."/>
            <person name="Detter J.C."/>
            <person name="Han C."/>
            <person name="Land M."/>
            <person name="Hauser L."/>
            <person name="Markowitz V."/>
            <person name="Cheng J.-F."/>
            <person name="Hugenholtz P."/>
            <person name="Woyke T."/>
            <person name="Wu D."/>
            <person name="Pukall R."/>
            <person name="Steenblock K."/>
            <person name="Brambilla E."/>
            <person name="Klenk H.-P."/>
            <person name="Eisen J.A."/>
        </authorList>
    </citation>
    <scope>NUCLEOTIDE SEQUENCE [LARGE SCALE GENOMIC DNA]</scope>
    <source>
        <strain evidence="3">ATCC 35074 / DSM 20540 / JCM 6276 / NBRC 101906 / NCIMB 13154 / VKM Ac-1939 / CCM 2703 / MRP</strain>
    </source>
</reference>
<keyword evidence="3" id="KW-1185">Reference proteome</keyword>
<gene>
    <name evidence="2" type="ordered locus">Deipr_0621</name>
</gene>
<protein>
    <submittedName>
        <fullName evidence="2">ASCH domain protein</fullName>
    </submittedName>
</protein>
<dbReference type="Pfam" id="PF04266">
    <property type="entry name" value="ASCH"/>
    <property type="match status" value="1"/>
</dbReference>
<organism evidence="2 3">
    <name type="scientific">Deinococcus proteolyticus (strain ATCC 35074 / DSM 20540 / JCM 6276 / NBRC 101906 / NCIMB 13154 / VKM Ac-1939 / CCM 2703 / MRP)</name>
    <dbReference type="NCBI Taxonomy" id="693977"/>
    <lineage>
        <taxon>Bacteria</taxon>
        <taxon>Thermotogati</taxon>
        <taxon>Deinococcota</taxon>
        <taxon>Deinococci</taxon>
        <taxon>Deinococcales</taxon>
        <taxon>Deinococcaceae</taxon>
        <taxon>Deinococcus</taxon>
    </lineage>
</organism>
<evidence type="ECO:0000259" key="1">
    <source>
        <dbReference type="SMART" id="SM01022"/>
    </source>
</evidence>
<evidence type="ECO:0000313" key="2">
    <source>
        <dbReference type="EMBL" id="ADY25782.1"/>
    </source>
</evidence>
<dbReference type="OrthoDB" id="9795347at2"/>
<dbReference type="SUPFAM" id="SSF88697">
    <property type="entry name" value="PUA domain-like"/>
    <property type="match status" value="1"/>
</dbReference>
<feature type="domain" description="ASCH" evidence="1">
    <location>
        <begin position="8"/>
        <end position="105"/>
    </location>
</feature>
<name>F0RL09_DEIPM</name>
<dbReference type="PANTHER" id="PTHR42250">
    <property type="entry name" value="ASCH DOMAIN-CONTAINING PROTEIN"/>
    <property type="match status" value="1"/>
</dbReference>
<dbReference type="eggNOG" id="COG2411">
    <property type="taxonomic scope" value="Bacteria"/>
</dbReference>
<dbReference type="EMBL" id="CP002536">
    <property type="protein sequence ID" value="ADY25782.1"/>
    <property type="molecule type" value="Genomic_DNA"/>
</dbReference>
<reference evidence="2 3" key="2">
    <citation type="journal article" date="2012" name="Stand. Genomic Sci.">
        <title>Complete genome sequence of the orange-red pigmented, radioresistant Deinococcus proteolyticus type strain (MRP(T)).</title>
        <authorList>
            <person name="Copeland A."/>
            <person name="Zeytun A."/>
            <person name="Yassawong M."/>
            <person name="Nolan M."/>
            <person name="Lucas S."/>
            <person name="Hammon N."/>
            <person name="Deshpande S."/>
            <person name="Cheng J.F."/>
            <person name="Han C."/>
            <person name="Tapia R."/>
            <person name="Goodwin L.A."/>
            <person name="Pitluck S."/>
            <person name="Mavromatis K."/>
            <person name="Liolios K."/>
            <person name="Pagani I."/>
            <person name="Ivanova N."/>
            <person name="Mikhailova N."/>
            <person name="Pati A."/>
            <person name="Chen A."/>
            <person name="Palaniappan K."/>
            <person name="Land M."/>
            <person name="Hauser L."/>
            <person name="Jeffries C.D."/>
            <person name="Brambilla E.M."/>
            <person name="Rohde M."/>
            <person name="Sikorski J."/>
            <person name="Pukall R."/>
            <person name="Goker M."/>
            <person name="Detter J.C."/>
            <person name="Woyke T."/>
            <person name="Bristow J."/>
            <person name="Eisen J.A."/>
            <person name="Markowitz V."/>
            <person name="Hugenholtz P."/>
            <person name="Kyrpides N.C."/>
            <person name="Klenk H.P."/>
            <person name="Lapidus A."/>
        </authorList>
    </citation>
    <scope>NUCLEOTIDE SEQUENCE [LARGE SCALE GENOMIC DNA]</scope>
    <source>
        <strain evidence="3">ATCC 35074 / DSM 20540 / JCM 6276 / NBRC 101906 / NCIMB 13154 / VKM Ac-1939 / CCM 2703 / MRP</strain>
    </source>
</reference>
<dbReference type="HOGENOM" id="CLU_148553_0_0_0"/>
<dbReference type="RefSeq" id="WP_013614391.1">
    <property type="nucleotide sequence ID" value="NC_015161.1"/>
</dbReference>
<dbReference type="CDD" id="cd06552">
    <property type="entry name" value="ASCH_yqfb_like"/>
    <property type="match status" value="1"/>
</dbReference>
<evidence type="ECO:0000313" key="3">
    <source>
        <dbReference type="Proteomes" id="UP000007718"/>
    </source>
</evidence>
<dbReference type="AlphaFoldDB" id="F0RL09"/>
<dbReference type="Proteomes" id="UP000007718">
    <property type="component" value="Chromosome"/>
</dbReference>
<dbReference type="SMART" id="SM01022">
    <property type="entry name" value="ASCH"/>
    <property type="match status" value="1"/>
</dbReference>
<accession>F0RL09</accession>